<dbReference type="GO" id="GO:0003700">
    <property type="term" value="F:DNA-binding transcription factor activity"/>
    <property type="evidence" value="ECO:0007669"/>
    <property type="project" value="TreeGrafter"/>
</dbReference>
<dbReference type="EMBL" id="JAAIVB010000010">
    <property type="protein sequence ID" value="NEX60003.1"/>
    <property type="molecule type" value="Genomic_DNA"/>
</dbReference>
<feature type="domain" description="HTH tetR-type" evidence="4">
    <location>
        <begin position="26"/>
        <end position="86"/>
    </location>
</feature>
<feature type="region of interest" description="Disordered" evidence="3">
    <location>
        <begin position="1"/>
        <end position="25"/>
    </location>
</feature>
<dbReference type="InterPro" id="IPR050109">
    <property type="entry name" value="HTH-type_TetR-like_transc_reg"/>
</dbReference>
<gene>
    <name evidence="5" type="ORF">G3574_02830</name>
</gene>
<dbReference type="InterPro" id="IPR001647">
    <property type="entry name" value="HTH_TetR"/>
</dbReference>
<accession>A0A6B3SH84</accession>
<organism evidence="5 6">
    <name type="scientific">Noviherbaspirillum galbum</name>
    <dbReference type="NCBI Taxonomy" id="2709383"/>
    <lineage>
        <taxon>Bacteria</taxon>
        <taxon>Pseudomonadati</taxon>
        <taxon>Pseudomonadota</taxon>
        <taxon>Betaproteobacteria</taxon>
        <taxon>Burkholderiales</taxon>
        <taxon>Oxalobacteraceae</taxon>
        <taxon>Noviherbaspirillum</taxon>
    </lineage>
</organism>
<dbReference type="Proteomes" id="UP000482155">
    <property type="component" value="Unassembled WGS sequence"/>
</dbReference>
<dbReference type="PRINTS" id="PR00455">
    <property type="entry name" value="HTHTETR"/>
</dbReference>
<comment type="caution">
    <text evidence="5">The sequence shown here is derived from an EMBL/GenBank/DDBJ whole genome shotgun (WGS) entry which is preliminary data.</text>
</comment>
<evidence type="ECO:0000313" key="6">
    <source>
        <dbReference type="Proteomes" id="UP000482155"/>
    </source>
</evidence>
<name>A0A6B3SH84_9BURK</name>
<evidence type="ECO:0000259" key="4">
    <source>
        <dbReference type="PROSITE" id="PS50977"/>
    </source>
</evidence>
<evidence type="ECO:0000313" key="5">
    <source>
        <dbReference type="EMBL" id="NEX60003.1"/>
    </source>
</evidence>
<evidence type="ECO:0000256" key="1">
    <source>
        <dbReference type="ARBA" id="ARBA00023125"/>
    </source>
</evidence>
<evidence type="ECO:0000256" key="3">
    <source>
        <dbReference type="SAM" id="MobiDB-lite"/>
    </source>
</evidence>
<sequence length="210" mass="22921">MSEYRMTQETIPERSYRGMTSEERRAQRREQLIKAAINVYGETGYRQATIKAVCAAAGLTERYFYESFGNSEELLVASFQIVTQQMHRALSAVGHAPHPSRMHRVSAMLHAYFSTLKQDPKSARVFLVEIRGVSPAMDAAFEASVSTLGDGLARATGRQGAGKSLLSAGVAGGVIQIALCWIANGYRPSLKSVVDSAAELVMVMADRQES</sequence>
<feature type="compositionally biased region" description="Polar residues" evidence="3">
    <location>
        <begin position="1"/>
        <end position="10"/>
    </location>
</feature>
<dbReference type="Gene3D" id="1.10.357.10">
    <property type="entry name" value="Tetracycline Repressor, domain 2"/>
    <property type="match status" value="1"/>
</dbReference>
<dbReference type="PROSITE" id="PS50977">
    <property type="entry name" value="HTH_TETR_2"/>
    <property type="match status" value="1"/>
</dbReference>
<dbReference type="PANTHER" id="PTHR30055">
    <property type="entry name" value="HTH-TYPE TRANSCRIPTIONAL REGULATOR RUTR"/>
    <property type="match status" value="1"/>
</dbReference>
<feature type="DNA-binding region" description="H-T-H motif" evidence="2">
    <location>
        <begin position="49"/>
        <end position="68"/>
    </location>
</feature>
<evidence type="ECO:0000256" key="2">
    <source>
        <dbReference type="PROSITE-ProRule" id="PRU00335"/>
    </source>
</evidence>
<keyword evidence="1 2" id="KW-0238">DNA-binding</keyword>
<dbReference type="SUPFAM" id="SSF46689">
    <property type="entry name" value="Homeodomain-like"/>
    <property type="match status" value="1"/>
</dbReference>
<dbReference type="GO" id="GO:0000976">
    <property type="term" value="F:transcription cis-regulatory region binding"/>
    <property type="evidence" value="ECO:0007669"/>
    <property type="project" value="TreeGrafter"/>
</dbReference>
<dbReference type="InterPro" id="IPR009057">
    <property type="entry name" value="Homeodomain-like_sf"/>
</dbReference>
<feature type="compositionally biased region" description="Basic and acidic residues" evidence="3">
    <location>
        <begin position="11"/>
        <end position="25"/>
    </location>
</feature>
<dbReference type="PANTHER" id="PTHR30055:SF226">
    <property type="entry name" value="HTH-TYPE TRANSCRIPTIONAL REGULATOR PKSA"/>
    <property type="match status" value="1"/>
</dbReference>
<reference evidence="5 6" key="1">
    <citation type="submission" date="2020-02" db="EMBL/GenBank/DDBJ databases">
        <authorList>
            <person name="Kim M.K."/>
        </authorList>
    </citation>
    <scope>NUCLEOTIDE SEQUENCE [LARGE SCALE GENOMIC DNA]</scope>
    <source>
        <strain evidence="5 6">17J57-3</strain>
    </source>
</reference>
<proteinExistence type="predicted"/>
<dbReference type="AlphaFoldDB" id="A0A6B3SH84"/>
<keyword evidence="6" id="KW-1185">Reference proteome</keyword>
<protein>
    <submittedName>
        <fullName evidence="5">TetR/AcrR family transcriptional regulator</fullName>
    </submittedName>
</protein>
<dbReference type="Pfam" id="PF00440">
    <property type="entry name" value="TetR_N"/>
    <property type="match status" value="1"/>
</dbReference>